<dbReference type="EMBL" id="CP046622">
    <property type="protein sequence ID" value="QGW82592.1"/>
    <property type="molecule type" value="Genomic_DNA"/>
</dbReference>
<gene>
    <name evidence="5" type="ORF">GOQ09_13850</name>
</gene>
<evidence type="ECO:0000256" key="2">
    <source>
        <dbReference type="ARBA" id="ARBA00023125"/>
    </source>
</evidence>
<dbReference type="SUPFAM" id="SSF46689">
    <property type="entry name" value="Homeodomain-like"/>
    <property type="match status" value="2"/>
</dbReference>
<dbReference type="InterPro" id="IPR035418">
    <property type="entry name" value="AraC-bd_2"/>
</dbReference>
<keyword evidence="1" id="KW-0805">Transcription regulation</keyword>
<protein>
    <submittedName>
        <fullName evidence="5">Helix-turn-helix domain-containing protein</fullName>
    </submittedName>
</protein>
<dbReference type="GO" id="GO:0043565">
    <property type="term" value="F:sequence-specific DNA binding"/>
    <property type="evidence" value="ECO:0007669"/>
    <property type="project" value="InterPro"/>
</dbReference>
<dbReference type="PANTHER" id="PTHR46796:SF6">
    <property type="entry name" value="ARAC SUBFAMILY"/>
    <property type="match status" value="1"/>
</dbReference>
<evidence type="ECO:0000259" key="4">
    <source>
        <dbReference type="PROSITE" id="PS01124"/>
    </source>
</evidence>
<reference evidence="5 6" key="1">
    <citation type="submission" date="2019-12" db="EMBL/GenBank/DDBJ databases">
        <title>Hybrid Genome Assemblies of two High G+C Isolates from Undergraduate Microbiology Courses.</title>
        <authorList>
            <person name="Ne Ville C.J."/>
            <person name="Enright D."/>
            <person name="Hernandez I."/>
            <person name="Dodsworth J."/>
            <person name="Orwin P.M."/>
        </authorList>
    </citation>
    <scope>NUCLEOTIDE SEQUENCE [LARGE SCALE GENOMIC DNA]</scope>
    <source>
        <strain evidence="5 6">CSUSB</strain>
    </source>
</reference>
<dbReference type="PROSITE" id="PS00041">
    <property type="entry name" value="HTH_ARAC_FAMILY_1"/>
    <property type="match status" value="1"/>
</dbReference>
<dbReference type="PROSITE" id="PS01124">
    <property type="entry name" value="HTH_ARAC_FAMILY_2"/>
    <property type="match status" value="1"/>
</dbReference>
<feature type="domain" description="HTH araC/xylS-type" evidence="4">
    <location>
        <begin position="239"/>
        <end position="338"/>
    </location>
</feature>
<dbReference type="InterPro" id="IPR018060">
    <property type="entry name" value="HTH_AraC"/>
</dbReference>
<keyword evidence="3" id="KW-0804">Transcription</keyword>
<evidence type="ECO:0000256" key="3">
    <source>
        <dbReference type="ARBA" id="ARBA00023163"/>
    </source>
</evidence>
<organism evidence="5 6">
    <name type="scientific">Variovorax paradoxus</name>
    <dbReference type="NCBI Taxonomy" id="34073"/>
    <lineage>
        <taxon>Bacteria</taxon>
        <taxon>Pseudomonadati</taxon>
        <taxon>Pseudomonadota</taxon>
        <taxon>Betaproteobacteria</taxon>
        <taxon>Burkholderiales</taxon>
        <taxon>Comamonadaceae</taxon>
        <taxon>Variovorax</taxon>
    </lineage>
</organism>
<dbReference type="GO" id="GO:0003700">
    <property type="term" value="F:DNA-binding transcription factor activity"/>
    <property type="evidence" value="ECO:0007669"/>
    <property type="project" value="InterPro"/>
</dbReference>
<dbReference type="RefSeq" id="WP_157613928.1">
    <property type="nucleotide sequence ID" value="NZ_CP046622.1"/>
</dbReference>
<dbReference type="InterPro" id="IPR050204">
    <property type="entry name" value="AraC_XylS_family_regulators"/>
</dbReference>
<dbReference type="SMART" id="SM00342">
    <property type="entry name" value="HTH_ARAC"/>
    <property type="match status" value="1"/>
</dbReference>
<keyword evidence="2" id="KW-0238">DNA-binding</keyword>
<accession>A0A6I6H6P6</accession>
<dbReference type="PANTHER" id="PTHR46796">
    <property type="entry name" value="HTH-TYPE TRANSCRIPTIONAL ACTIVATOR RHAS-RELATED"/>
    <property type="match status" value="1"/>
</dbReference>
<sequence length="342" mass="38305">MDAWSSQQLSTLYGREIFRSREADETHALVTHELKAHRSTWGRGNVDAVFCRAELSALSLCILRYGCDVDIEPDSLGNFVLVQMPLRGHAEVHTGGQTVQIHPGQGAVVSAHKPVRLRWHADCEQLMLKIDLARLQDVARRTFAARPAGGAGAAAEIGEIDFELPLRLDDAAGTQWCRMVAGLASLLPADGHEPYDPRWLAHYEDNLMLYLLCHRPNSVRRQHDALRLGSEAASMRQLRLAEEFMRSRLDAPLSLEDVAEAAGVSRRALGLLFRRYRDLSPMEVLRNMRLDAAHAQLARHDGASVTEVAFSCGFSHLSRFAACYRERFGRLPRETSREPARH</sequence>
<dbReference type="InterPro" id="IPR009057">
    <property type="entry name" value="Homeodomain-like_sf"/>
</dbReference>
<dbReference type="Pfam" id="PF14525">
    <property type="entry name" value="AraC_binding_2"/>
    <property type="match status" value="1"/>
</dbReference>
<evidence type="ECO:0000313" key="5">
    <source>
        <dbReference type="EMBL" id="QGW82592.1"/>
    </source>
</evidence>
<dbReference type="Proteomes" id="UP000425817">
    <property type="component" value="Chromosome"/>
</dbReference>
<dbReference type="OrthoDB" id="185346at2"/>
<dbReference type="InterPro" id="IPR018062">
    <property type="entry name" value="HTH_AraC-typ_CS"/>
</dbReference>
<name>A0A6I6H6P6_VARPD</name>
<proteinExistence type="predicted"/>
<evidence type="ECO:0000313" key="6">
    <source>
        <dbReference type="Proteomes" id="UP000425817"/>
    </source>
</evidence>
<dbReference type="Pfam" id="PF12833">
    <property type="entry name" value="HTH_18"/>
    <property type="match status" value="1"/>
</dbReference>
<evidence type="ECO:0000256" key="1">
    <source>
        <dbReference type="ARBA" id="ARBA00023015"/>
    </source>
</evidence>
<dbReference type="Gene3D" id="1.10.10.60">
    <property type="entry name" value="Homeodomain-like"/>
    <property type="match status" value="1"/>
</dbReference>
<dbReference type="AlphaFoldDB" id="A0A6I6H6P6"/>